<keyword evidence="4" id="KW-1185">Reference proteome</keyword>
<proteinExistence type="predicted"/>
<evidence type="ECO:0000313" key="3">
    <source>
        <dbReference type="EMBL" id="SDX23818.1"/>
    </source>
</evidence>
<reference evidence="4" key="1">
    <citation type="submission" date="2016-10" db="EMBL/GenBank/DDBJ databases">
        <authorList>
            <person name="Varghese N."/>
            <person name="Submissions S."/>
        </authorList>
    </citation>
    <scope>NUCLEOTIDE SEQUENCE [LARGE SCALE GENOMIC DNA]</scope>
    <source>
        <strain evidence="4">DSM 27839</strain>
    </source>
</reference>
<dbReference type="STRING" id="985054.SAMN05444358_10415"/>
<dbReference type="PIRSF" id="PIRSF028440">
    <property type="entry name" value="UCP_LAB_N"/>
    <property type="match status" value="1"/>
</dbReference>
<dbReference type="OrthoDB" id="9793186at2"/>
<evidence type="ECO:0000259" key="2">
    <source>
        <dbReference type="SMART" id="SM01259"/>
    </source>
</evidence>
<feature type="transmembrane region" description="Helical" evidence="1">
    <location>
        <begin position="48"/>
        <end position="69"/>
    </location>
</feature>
<dbReference type="Pfam" id="PF07578">
    <property type="entry name" value="LAB_N"/>
    <property type="match status" value="1"/>
</dbReference>
<dbReference type="RefSeq" id="WP_074737148.1">
    <property type="nucleotide sequence ID" value="NZ_FNNP01000004.1"/>
</dbReference>
<feature type="domain" description="Lipid A biosynthesis N-terminal" evidence="2">
    <location>
        <begin position="22"/>
        <end position="93"/>
    </location>
</feature>
<dbReference type="GO" id="GO:0009245">
    <property type="term" value="P:lipid A biosynthetic process"/>
    <property type="evidence" value="ECO:0007669"/>
    <property type="project" value="InterPro"/>
</dbReference>
<dbReference type="GO" id="GO:0016020">
    <property type="term" value="C:membrane"/>
    <property type="evidence" value="ECO:0007669"/>
    <property type="project" value="GOC"/>
</dbReference>
<dbReference type="SMART" id="SM01259">
    <property type="entry name" value="LAB_N"/>
    <property type="match status" value="1"/>
</dbReference>
<keyword evidence="1" id="KW-1133">Transmembrane helix</keyword>
<gene>
    <name evidence="3" type="ORF">SAMN05444358_10415</name>
</gene>
<name>A0A1H3A3M8_9RHOB</name>
<dbReference type="EMBL" id="FNNP01000004">
    <property type="protein sequence ID" value="SDX23818.1"/>
    <property type="molecule type" value="Genomic_DNA"/>
</dbReference>
<keyword evidence="1" id="KW-0812">Transmembrane</keyword>
<dbReference type="Proteomes" id="UP000183400">
    <property type="component" value="Unassembled WGS sequence"/>
</dbReference>
<organism evidence="3 4">
    <name type="scientific">Ruegeria halocynthiae</name>
    <dbReference type="NCBI Taxonomy" id="985054"/>
    <lineage>
        <taxon>Bacteria</taxon>
        <taxon>Pseudomonadati</taxon>
        <taxon>Pseudomonadota</taxon>
        <taxon>Alphaproteobacteria</taxon>
        <taxon>Rhodobacterales</taxon>
        <taxon>Roseobacteraceae</taxon>
        <taxon>Ruegeria</taxon>
    </lineage>
</organism>
<dbReference type="AlphaFoldDB" id="A0A1H3A3M8"/>
<dbReference type="InterPro" id="IPR011499">
    <property type="entry name" value="Lipid_A_biosynth_N"/>
</dbReference>
<dbReference type="GO" id="GO:0008915">
    <property type="term" value="F:lipid-A-disaccharide synthase activity"/>
    <property type="evidence" value="ECO:0007669"/>
    <property type="project" value="InterPro"/>
</dbReference>
<keyword evidence="1" id="KW-0472">Membrane</keyword>
<feature type="transmembrane region" description="Helical" evidence="1">
    <location>
        <begin position="75"/>
        <end position="94"/>
    </location>
</feature>
<feature type="transmembrane region" description="Helical" evidence="1">
    <location>
        <begin position="17"/>
        <end position="36"/>
    </location>
</feature>
<evidence type="ECO:0000256" key="1">
    <source>
        <dbReference type="SAM" id="Phobius"/>
    </source>
</evidence>
<sequence length="99" mass="11383">MKETILEIFHVDSPTEALWVFIGLAGQLMFSARFIVQWITSERAKKSVIPIAFWYLSIGGGLILLSYAIYRRDPVFILGQSMGLSIYLRNIFLIRAENR</sequence>
<accession>A0A1H3A3M8</accession>
<protein>
    <submittedName>
        <fullName evidence="3">Uncharacterized N-terminal domain of lipid-A-disaccharide synthase</fullName>
    </submittedName>
</protein>
<dbReference type="InterPro" id="IPR014546">
    <property type="entry name" value="UCP028440_lipidA_biosyn"/>
</dbReference>
<evidence type="ECO:0000313" key="4">
    <source>
        <dbReference type="Proteomes" id="UP000183400"/>
    </source>
</evidence>
<dbReference type="Gene3D" id="1.20.1280.290">
    <property type="match status" value="1"/>
</dbReference>